<evidence type="ECO:0000313" key="10">
    <source>
        <dbReference type="RefSeq" id="XP_035662334.1"/>
    </source>
</evidence>
<evidence type="ECO:0000256" key="4">
    <source>
        <dbReference type="ARBA" id="ARBA00022771"/>
    </source>
</evidence>
<feature type="domain" description="C2H2-type" evidence="8">
    <location>
        <begin position="436"/>
        <end position="463"/>
    </location>
</feature>
<dbReference type="KEGG" id="bfo:118406401"/>
<dbReference type="Proteomes" id="UP000001554">
    <property type="component" value="Chromosome 19"/>
</dbReference>
<dbReference type="FunFam" id="3.30.160.60:FF:002068">
    <property type="entry name" value="LD31554p"/>
    <property type="match status" value="1"/>
</dbReference>
<evidence type="ECO:0000313" key="9">
    <source>
        <dbReference type="Proteomes" id="UP000001554"/>
    </source>
</evidence>
<dbReference type="AlphaFoldDB" id="A0A9J7HMI9"/>
<evidence type="ECO:0000259" key="8">
    <source>
        <dbReference type="PROSITE" id="PS50157"/>
    </source>
</evidence>
<dbReference type="Gene3D" id="3.30.160.60">
    <property type="entry name" value="Classic Zinc Finger"/>
    <property type="match status" value="6"/>
</dbReference>
<comment type="subcellular location">
    <subcellularLocation>
        <location evidence="1">Nucleus</location>
    </subcellularLocation>
</comment>
<dbReference type="GO" id="GO:0006357">
    <property type="term" value="P:regulation of transcription by RNA polymerase II"/>
    <property type="evidence" value="ECO:0000318"/>
    <property type="project" value="GO_Central"/>
</dbReference>
<dbReference type="PROSITE" id="PS50157">
    <property type="entry name" value="ZINC_FINGER_C2H2_2"/>
    <property type="match status" value="6"/>
</dbReference>
<dbReference type="GO" id="GO:0000981">
    <property type="term" value="F:DNA-binding transcription factor activity, RNA polymerase II-specific"/>
    <property type="evidence" value="ECO:0000318"/>
    <property type="project" value="GO_Central"/>
</dbReference>
<dbReference type="PANTHER" id="PTHR24381">
    <property type="entry name" value="ZINC FINGER PROTEIN"/>
    <property type="match status" value="1"/>
</dbReference>
<dbReference type="SUPFAM" id="SSF57667">
    <property type="entry name" value="beta-beta-alpha zinc fingers"/>
    <property type="match status" value="4"/>
</dbReference>
<feature type="domain" description="C2H2-type" evidence="8">
    <location>
        <begin position="464"/>
        <end position="491"/>
    </location>
</feature>
<organism evidence="9 10">
    <name type="scientific">Branchiostoma floridae</name>
    <name type="common">Florida lancelet</name>
    <name type="synonym">Amphioxus</name>
    <dbReference type="NCBI Taxonomy" id="7739"/>
    <lineage>
        <taxon>Eukaryota</taxon>
        <taxon>Metazoa</taxon>
        <taxon>Chordata</taxon>
        <taxon>Cephalochordata</taxon>
        <taxon>Leptocardii</taxon>
        <taxon>Amphioxiformes</taxon>
        <taxon>Branchiostomatidae</taxon>
        <taxon>Branchiostoma</taxon>
    </lineage>
</organism>
<protein>
    <submittedName>
        <fullName evidence="10">Zinc finger protein 432-like</fullName>
    </submittedName>
</protein>
<keyword evidence="4 7" id="KW-0863">Zinc-finger</keyword>
<reference evidence="10" key="2">
    <citation type="submission" date="2025-08" db="UniProtKB">
        <authorList>
            <consortium name="RefSeq"/>
        </authorList>
    </citation>
    <scope>IDENTIFICATION</scope>
    <source>
        <strain evidence="10">S238N-H82</strain>
        <tissue evidence="10">Testes</tissue>
    </source>
</reference>
<dbReference type="RefSeq" id="XP_035662334.1">
    <property type="nucleotide sequence ID" value="XM_035806441.1"/>
</dbReference>
<feature type="domain" description="C2H2-type" evidence="8">
    <location>
        <begin position="576"/>
        <end position="603"/>
    </location>
</feature>
<dbReference type="FunFam" id="3.30.160.60:FF:004417">
    <property type="match status" value="1"/>
</dbReference>
<keyword evidence="2" id="KW-0479">Metal-binding</keyword>
<keyword evidence="3" id="KW-0677">Repeat</keyword>
<sequence length="603" mass="68311">MSRQQEFICGLSHEVTIAVLPRLNMEELIFELNRRIQNLDKENSIKDRLISILRDVMLEEYRVLKRRSKVTMPEQELETEAIHEPIPTTYIGTMSSEASSSSPCISLQSSGLDIKNSEENNDTSNEVLMPTKELALNAVQAQLTSTLPSTDSSLVQMVTTVDCGIKEEEDVAMTTENEAAQACHDELNIHMPTFSMQELDTINLMGDSYSEKSFVDDNPCQKTAFASCEPTPDQGDIHINMEHHASEDDHISRPSSLNQIEDCTYNRDTGLLTATLPQSNTTLIQVNNSDDSGIKKEDITMANDGCAGEATFSTQVLDTVTSASTSHSEKPAEGDKLCEETALASCGLTGDHGDIHIKKENHVSEGDHMGQIFQPPNLDLDERYTNLAGRINSRDEESEEMNIAEAPLDSCKPTQDQDSENKALCNRKSGIVCKRYLCDFCGYTTSYKQNFSRHRQRHIPEKPFMCAECGYRASNKRRLIDHMRKHTGEKPFKCNQCHYQASYKTLLVQHMKTHSDQEPYSCELCEYKTFHRSHINRHMKYHAGVKPYKCEECNYSAVDKNSLTKHSRRHTGERPYSCQECDYKAIQKGNLVQHMRSKHHEQK</sequence>
<dbReference type="InterPro" id="IPR036236">
    <property type="entry name" value="Znf_C2H2_sf"/>
</dbReference>
<evidence type="ECO:0000256" key="5">
    <source>
        <dbReference type="ARBA" id="ARBA00022833"/>
    </source>
</evidence>
<dbReference type="FunFam" id="3.30.160.60:FF:002755">
    <property type="entry name" value="Uncharacterized protein"/>
    <property type="match status" value="1"/>
</dbReference>
<dbReference type="Pfam" id="PF00096">
    <property type="entry name" value="zf-C2H2"/>
    <property type="match status" value="2"/>
</dbReference>
<dbReference type="GO" id="GO:0008270">
    <property type="term" value="F:zinc ion binding"/>
    <property type="evidence" value="ECO:0007669"/>
    <property type="project" value="UniProtKB-KW"/>
</dbReference>
<dbReference type="SMART" id="SM00355">
    <property type="entry name" value="ZnF_C2H2"/>
    <property type="match status" value="6"/>
</dbReference>
<proteinExistence type="predicted"/>
<name>A0A9J7HMI9_BRAFL</name>
<dbReference type="FunFam" id="3.30.160.60:FF:003079">
    <property type="entry name" value="Uncharacterized protein"/>
    <property type="match status" value="1"/>
</dbReference>
<feature type="domain" description="C2H2-type" evidence="8">
    <location>
        <begin position="548"/>
        <end position="575"/>
    </location>
</feature>
<dbReference type="GO" id="GO:0005634">
    <property type="term" value="C:nucleus"/>
    <property type="evidence" value="ECO:0007669"/>
    <property type="project" value="UniProtKB-SubCell"/>
</dbReference>
<evidence type="ECO:0000256" key="2">
    <source>
        <dbReference type="ARBA" id="ARBA00022723"/>
    </source>
</evidence>
<keyword evidence="5" id="KW-0862">Zinc</keyword>
<dbReference type="GeneID" id="118406401"/>
<dbReference type="PANTHER" id="PTHR24381:SF393">
    <property type="entry name" value="CHROMATIN-LINKED ADAPTOR FOR MSL PROTEINS, ISOFORM B"/>
    <property type="match status" value="1"/>
</dbReference>
<evidence type="ECO:0000256" key="6">
    <source>
        <dbReference type="ARBA" id="ARBA00023242"/>
    </source>
</evidence>
<keyword evidence="9" id="KW-1185">Reference proteome</keyword>
<evidence type="ECO:0000256" key="7">
    <source>
        <dbReference type="PROSITE-ProRule" id="PRU00042"/>
    </source>
</evidence>
<feature type="domain" description="C2H2-type" evidence="8">
    <location>
        <begin position="520"/>
        <end position="547"/>
    </location>
</feature>
<dbReference type="FunFam" id="3.30.160.60:FF:001662">
    <property type="entry name" value="Zinc finger protein 64"/>
    <property type="match status" value="1"/>
</dbReference>
<feature type="domain" description="C2H2-type" evidence="8">
    <location>
        <begin position="492"/>
        <end position="519"/>
    </location>
</feature>
<dbReference type="InterPro" id="IPR013087">
    <property type="entry name" value="Znf_C2H2_type"/>
</dbReference>
<accession>A0A9J7HMI9</accession>
<gene>
    <name evidence="10" type="primary">LOC118406401</name>
</gene>
<dbReference type="OrthoDB" id="6077919at2759"/>
<reference evidence="9" key="1">
    <citation type="journal article" date="2020" name="Nat. Ecol. Evol.">
        <title>Deeply conserved synteny resolves early events in vertebrate evolution.</title>
        <authorList>
            <person name="Simakov O."/>
            <person name="Marletaz F."/>
            <person name="Yue J.X."/>
            <person name="O'Connell B."/>
            <person name="Jenkins J."/>
            <person name="Brandt A."/>
            <person name="Calef R."/>
            <person name="Tung C.H."/>
            <person name="Huang T.K."/>
            <person name="Schmutz J."/>
            <person name="Satoh N."/>
            <person name="Yu J.K."/>
            <person name="Putnam N.H."/>
            <person name="Green R.E."/>
            <person name="Rokhsar D.S."/>
        </authorList>
    </citation>
    <scope>NUCLEOTIDE SEQUENCE [LARGE SCALE GENOMIC DNA]</scope>
    <source>
        <strain evidence="9">S238N-H82</strain>
    </source>
</reference>
<evidence type="ECO:0000256" key="3">
    <source>
        <dbReference type="ARBA" id="ARBA00022737"/>
    </source>
</evidence>
<keyword evidence="6" id="KW-0539">Nucleus</keyword>
<evidence type="ECO:0000256" key="1">
    <source>
        <dbReference type="ARBA" id="ARBA00004123"/>
    </source>
</evidence>